<proteinExistence type="predicted"/>
<sequence>MTRQFSSFIKAKKADGTDSENYEKVLNWLKTAVPLTKDKENATMVKLVGSLSANDYVGSDEQLHEGTIASMQFFNDFDEFACDLDIEGYIKSITDEERGPEDDKKPTGRKRLNLISMDFYHNALDIKNIIIPKDFVDALEDNGYVKGATAKMYVSWKPNEKSEAKPKTKGFGQQRVTEGKSYVEMVLTGGDIAYDEDEQEDMIITTQMCKAMLNERASRLKELEEAGYQGSKGSSSSSTPTGFGKKGSGKMSPVVDDDDDIPF</sequence>
<feature type="compositionally biased region" description="Low complexity" evidence="1">
    <location>
        <begin position="231"/>
        <end position="243"/>
    </location>
</feature>
<organism evidence="2">
    <name type="scientific">Siphoviridae sp. ctLqe90</name>
    <dbReference type="NCBI Taxonomy" id="2825456"/>
    <lineage>
        <taxon>Viruses</taxon>
        <taxon>Duplodnaviria</taxon>
        <taxon>Heunggongvirae</taxon>
        <taxon>Uroviricota</taxon>
        <taxon>Caudoviricetes</taxon>
    </lineage>
</organism>
<accession>A0A8S5Q2K7</accession>
<protein>
    <submittedName>
        <fullName evidence="2">Uncharacterized protein</fullName>
    </submittedName>
</protein>
<evidence type="ECO:0000313" key="2">
    <source>
        <dbReference type="EMBL" id="DAE13232.1"/>
    </source>
</evidence>
<feature type="region of interest" description="Disordered" evidence="1">
    <location>
        <begin position="224"/>
        <end position="263"/>
    </location>
</feature>
<name>A0A8S5Q2K7_9CAUD</name>
<reference evidence="2" key="1">
    <citation type="journal article" date="2021" name="Proc. Natl. Acad. Sci. U.S.A.">
        <title>A Catalog of Tens of Thousands of Viruses from Human Metagenomes Reveals Hidden Associations with Chronic Diseases.</title>
        <authorList>
            <person name="Tisza M.J."/>
            <person name="Buck C.B."/>
        </authorList>
    </citation>
    <scope>NUCLEOTIDE SEQUENCE</scope>
    <source>
        <strain evidence="2">CtLqe90</strain>
    </source>
</reference>
<evidence type="ECO:0000256" key="1">
    <source>
        <dbReference type="SAM" id="MobiDB-lite"/>
    </source>
</evidence>
<dbReference type="EMBL" id="BK015564">
    <property type="protein sequence ID" value="DAE13232.1"/>
    <property type="molecule type" value="Genomic_DNA"/>
</dbReference>